<comment type="caution">
    <text evidence="1">The sequence shown here is derived from an EMBL/GenBank/DDBJ whole genome shotgun (WGS) entry which is preliminary data.</text>
</comment>
<proteinExistence type="predicted"/>
<keyword evidence="2" id="KW-1185">Reference proteome</keyword>
<organism evidence="1 2">
    <name type="scientific">Trifolium medium</name>
    <dbReference type="NCBI Taxonomy" id="97028"/>
    <lineage>
        <taxon>Eukaryota</taxon>
        <taxon>Viridiplantae</taxon>
        <taxon>Streptophyta</taxon>
        <taxon>Embryophyta</taxon>
        <taxon>Tracheophyta</taxon>
        <taxon>Spermatophyta</taxon>
        <taxon>Magnoliopsida</taxon>
        <taxon>eudicotyledons</taxon>
        <taxon>Gunneridae</taxon>
        <taxon>Pentapetalae</taxon>
        <taxon>rosids</taxon>
        <taxon>fabids</taxon>
        <taxon>Fabales</taxon>
        <taxon>Fabaceae</taxon>
        <taxon>Papilionoideae</taxon>
        <taxon>50 kb inversion clade</taxon>
        <taxon>NPAAA clade</taxon>
        <taxon>Hologalegina</taxon>
        <taxon>IRL clade</taxon>
        <taxon>Trifolieae</taxon>
        <taxon>Trifolium</taxon>
    </lineage>
</organism>
<protein>
    <submittedName>
        <fullName evidence="1">Uncharacterized protein</fullName>
    </submittedName>
</protein>
<dbReference type="Proteomes" id="UP000265520">
    <property type="component" value="Unassembled WGS sequence"/>
</dbReference>
<sequence>VWGIGKAIGVKFNSDNANRFSSLVRAGKGKQASADAARGVSGGQ</sequence>
<evidence type="ECO:0000313" key="2">
    <source>
        <dbReference type="Proteomes" id="UP000265520"/>
    </source>
</evidence>
<accession>A0A392UUS7</accession>
<dbReference type="AlphaFoldDB" id="A0A392UUS7"/>
<feature type="non-terminal residue" evidence="1">
    <location>
        <position position="1"/>
    </location>
</feature>
<dbReference type="EMBL" id="LXQA010976825">
    <property type="protein sequence ID" value="MCI79577.1"/>
    <property type="molecule type" value="Genomic_DNA"/>
</dbReference>
<reference evidence="1 2" key="1">
    <citation type="journal article" date="2018" name="Front. Plant Sci.">
        <title>Red Clover (Trifolium pratense) and Zigzag Clover (T. medium) - A Picture of Genomic Similarities and Differences.</title>
        <authorList>
            <person name="Dluhosova J."/>
            <person name="Istvanek J."/>
            <person name="Nedelnik J."/>
            <person name="Repkova J."/>
        </authorList>
    </citation>
    <scope>NUCLEOTIDE SEQUENCE [LARGE SCALE GENOMIC DNA]</scope>
    <source>
        <strain evidence="2">cv. 10/8</strain>
        <tissue evidence="1">Leaf</tissue>
    </source>
</reference>
<name>A0A392UUS7_9FABA</name>
<evidence type="ECO:0000313" key="1">
    <source>
        <dbReference type="EMBL" id="MCI79577.1"/>
    </source>
</evidence>